<protein>
    <recommendedName>
        <fullName evidence="11">HAUS augmin-like complex subunit 3 N-terminal domain-containing protein</fullName>
    </recommendedName>
</protein>
<gene>
    <name evidence="12" type="ORF">C7M84_011511</name>
</gene>
<reference evidence="12 13" key="2">
    <citation type="submission" date="2019-01" db="EMBL/GenBank/DDBJ databases">
        <title>The decoding of complex shrimp genome reveals the adaptation for benthos swimmer, frequently molting mechanism and breeding impact on genome.</title>
        <authorList>
            <person name="Sun Y."/>
            <person name="Gao Y."/>
            <person name="Yu Y."/>
        </authorList>
    </citation>
    <scope>NUCLEOTIDE SEQUENCE [LARGE SCALE GENOMIC DNA]</scope>
    <source>
        <tissue evidence="12">Muscle</tissue>
    </source>
</reference>
<evidence type="ECO:0000313" key="13">
    <source>
        <dbReference type="Proteomes" id="UP000283509"/>
    </source>
</evidence>
<reference evidence="12 13" key="1">
    <citation type="submission" date="2018-04" db="EMBL/GenBank/DDBJ databases">
        <authorList>
            <person name="Zhang X."/>
            <person name="Yuan J."/>
            <person name="Li F."/>
            <person name="Xiang J."/>
        </authorList>
    </citation>
    <scope>NUCLEOTIDE SEQUENCE [LARGE SCALE GENOMIC DNA]</scope>
    <source>
        <tissue evidence="12">Muscle</tissue>
    </source>
</reference>
<dbReference type="GO" id="GO:0070652">
    <property type="term" value="C:HAUS complex"/>
    <property type="evidence" value="ECO:0007669"/>
    <property type="project" value="InterPro"/>
</dbReference>
<evidence type="ECO:0000256" key="3">
    <source>
        <dbReference type="ARBA" id="ARBA00022490"/>
    </source>
</evidence>
<evidence type="ECO:0000256" key="8">
    <source>
        <dbReference type="ARBA" id="ARBA00023212"/>
    </source>
</evidence>
<evidence type="ECO:0000256" key="6">
    <source>
        <dbReference type="ARBA" id="ARBA00022776"/>
    </source>
</evidence>
<feature type="domain" description="HAUS augmin-like complex subunit 3 N-terminal" evidence="11">
    <location>
        <begin position="31"/>
        <end position="278"/>
    </location>
</feature>
<dbReference type="AlphaFoldDB" id="A0A423T129"/>
<keyword evidence="6" id="KW-0498">Mitosis</keyword>
<dbReference type="OrthoDB" id="2159690at2759"/>
<evidence type="ECO:0000256" key="1">
    <source>
        <dbReference type="ARBA" id="ARBA00004186"/>
    </source>
</evidence>
<evidence type="ECO:0000313" key="12">
    <source>
        <dbReference type="EMBL" id="ROT70229.1"/>
    </source>
</evidence>
<evidence type="ECO:0000256" key="2">
    <source>
        <dbReference type="ARBA" id="ARBA00009645"/>
    </source>
</evidence>
<dbReference type="Pfam" id="PF14932">
    <property type="entry name" value="HAUS-augmin3"/>
    <property type="match status" value="1"/>
</dbReference>
<dbReference type="GO" id="GO:0031023">
    <property type="term" value="P:microtubule organizing center organization"/>
    <property type="evidence" value="ECO:0007669"/>
    <property type="project" value="TreeGrafter"/>
</dbReference>
<keyword evidence="13" id="KW-1185">Reference proteome</keyword>
<evidence type="ECO:0000259" key="11">
    <source>
        <dbReference type="Pfam" id="PF14932"/>
    </source>
</evidence>
<dbReference type="PANTHER" id="PTHR19378:SF0">
    <property type="entry name" value="HAUS AUGMIN-LIKE COMPLEX SUBUNIT 3"/>
    <property type="match status" value="1"/>
</dbReference>
<accession>A0A423T129</accession>
<dbReference type="GO" id="GO:0005874">
    <property type="term" value="C:microtubule"/>
    <property type="evidence" value="ECO:0007669"/>
    <property type="project" value="UniProtKB-KW"/>
</dbReference>
<keyword evidence="9" id="KW-0131">Cell cycle</keyword>
<dbReference type="EMBL" id="QCYY01002449">
    <property type="protein sequence ID" value="ROT70229.1"/>
    <property type="molecule type" value="Genomic_DNA"/>
</dbReference>
<comment type="caution">
    <text evidence="12">The sequence shown here is derived from an EMBL/GenBank/DDBJ whole genome shotgun (WGS) entry which is preliminary data.</text>
</comment>
<comment type="subcellular location">
    <subcellularLocation>
        <location evidence="1">Cytoplasm</location>
        <location evidence="1">Cytoskeleton</location>
        <location evidence="1">Spindle</location>
    </subcellularLocation>
</comment>
<dbReference type="InterPro" id="IPR026206">
    <property type="entry name" value="HAUS3"/>
</dbReference>
<dbReference type="Proteomes" id="UP000283509">
    <property type="component" value="Unassembled WGS sequence"/>
</dbReference>
<feature type="coiled-coil region" evidence="10">
    <location>
        <begin position="113"/>
        <end position="140"/>
    </location>
</feature>
<evidence type="ECO:0000256" key="5">
    <source>
        <dbReference type="ARBA" id="ARBA00022701"/>
    </source>
</evidence>
<dbReference type="GO" id="GO:0051301">
    <property type="term" value="P:cell division"/>
    <property type="evidence" value="ECO:0007669"/>
    <property type="project" value="UniProtKB-KW"/>
</dbReference>
<evidence type="ECO:0000256" key="7">
    <source>
        <dbReference type="ARBA" id="ARBA00023054"/>
    </source>
</evidence>
<dbReference type="GO" id="GO:0072686">
    <property type="term" value="C:mitotic spindle"/>
    <property type="evidence" value="ECO:0007669"/>
    <property type="project" value="TreeGrafter"/>
</dbReference>
<dbReference type="PRINTS" id="PR02089">
    <property type="entry name" value="HAUSAUGMINL3"/>
</dbReference>
<sequence length="602" mass="68743">MAAMDGERFVSHLQSLGVPGAERLVGSNFDWLFLTDEGSPLAAFLEWFSANVLPSDILTDEDLLEFEELKSRGEVLTGHQLEEMEACLSGLPTSFNSACEPDGQQDMLSQEERERLESQLEVLSMRKDQLSAHKMELREDAFRASKSVKAAEASLKSRQESILSTSRQLTHAHSELASTLNKLTDIFITFNKTTEDEAKFMSQLDFEKWCDEEAKFTNKLKTYIKRQFREGIGEIAGIGDTSEYCLLDVDHLDLHLVRGSGKAEYAQNVEELNRLNKLLRQTEEWRLEGLLLQARRRAEVEEANHLLAAIHRTQLPSSVPLLQQQGRDASESRMVLKLKREQQQQVLLSLISEVAQLESTRTICGNYQLKCQRQEYFLQKQKIVMDQLLAQVARHDWFNVALDLEHQKIKDILEVAGSINAIVSERDSRYQERMKRFEFLSKHHDETKALGQLPPALITLSQLLPLPTVPYSQEDQKEAPVSGKTLEKQVEMLLRALNSAREQMATARNPQFSVLNRMSMNCALLETGLFGSAGSLGALPLAWLDPAVVERYSNLDEKVWKFKQKLLKLICEHEEKKKILQIEPTVREDFMKWTKNLLKGSR</sequence>
<dbReference type="PANTHER" id="PTHR19378">
    <property type="entry name" value="GOLGIN- RELATED"/>
    <property type="match status" value="1"/>
</dbReference>
<evidence type="ECO:0000256" key="10">
    <source>
        <dbReference type="SAM" id="Coils"/>
    </source>
</evidence>
<evidence type="ECO:0000256" key="4">
    <source>
        <dbReference type="ARBA" id="ARBA00022618"/>
    </source>
</evidence>
<keyword evidence="5" id="KW-0493">Microtubule</keyword>
<dbReference type="GO" id="GO:0005815">
    <property type="term" value="C:microtubule organizing center"/>
    <property type="evidence" value="ECO:0007669"/>
    <property type="project" value="TreeGrafter"/>
</dbReference>
<keyword evidence="7 10" id="KW-0175">Coiled coil</keyword>
<keyword evidence="8" id="KW-0206">Cytoskeleton</keyword>
<dbReference type="InterPro" id="IPR032733">
    <property type="entry name" value="HAUS3_N"/>
</dbReference>
<keyword evidence="3" id="KW-0963">Cytoplasm</keyword>
<dbReference type="GO" id="GO:0051225">
    <property type="term" value="P:spindle assembly"/>
    <property type="evidence" value="ECO:0007669"/>
    <property type="project" value="InterPro"/>
</dbReference>
<dbReference type="STRING" id="6689.A0A423T129"/>
<evidence type="ECO:0000256" key="9">
    <source>
        <dbReference type="ARBA" id="ARBA00023306"/>
    </source>
</evidence>
<name>A0A423T129_PENVA</name>
<organism evidence="12 13">
    <name type="scientific">Penaeus vannamei</name>
    <name type="common">Whiteleg shrimp</name>
    <name type="synonym">Litopenaeus vannamei</name>
    <dbReference type="NCBI Taxonomy" id="6689"/>
    <lineage>
        <taxon>Eukaryota</taxon>
        <taxon>Metazoa</taxon>
        <taxon>Ecdysozoa</taxon>
        <taxon>Arthropoda</taxon>
        <taxon>Crustacea</taxon>
        <taxon>Multicrustacea</taxon>
        <taxon>Malacostraca</taxon>
        <taxon>Eumalacostraca</taxon>
        <taxon>Eucarida</taxon>
        <taxon>Decapoda</taxon>
        <taxon>Dendrobranchiata</taxon>
        <taxon>Penaeoidea</taxon>
        <taxon>Penaeidae</taxon>
        <taxon>Penaeus</taxon>
    </lineage>
</organism>
<comment type="similarity">
    <text evidence="2">Belongs to the HAUS3 family.</text>
</comment>
<proteinExistence type="inferred from homology"/>
<keyword evidence="4" id="KW-0132">Cell division</keyword>